<dbReference type="EMBL" id="PKMF04000330">
    <property type="protein sequence ID" value="KAK7837384.1"/>
    <property type="molecule type" value="Genomic_DNA"/>
</dbReference>
<dbReference type="GO" id="GO:0005737">
    <property type="term" value="C:cytoplasm"/>
    <property type="evidence" value="ECO:0007669"/>
    <property type="project" value="TreeGrafter"/>
</dbReference>
<reference evidence="11 12" key="1">
    <citation type="journal article" date="2018" name="Sci. Data">
        <title>The draft genome sequence of cork oak.</title>
        <authorList>
            <person name="Ramos A.M."/>
            <person name="Usie A."/>
            <person name="Barbosa P."/>
            <person name="Barros P.M."/>
            <person name="Capote T."/>
            <person name="Chaves I."/>
            <person name="Simoes F."/>
            <person name="Abreu I."/>
            <person name="Carrasquinho I."/>
            <person name="Faro C."/>
            <person name="Guimaraes J.B."/>
            <person name="Mendonca D."/>
            <person name="Nobrega F."/>
            <person name="Rodrigues L."/>
            <person name="Saibo N.J.M."/>
            <person name="Varela M.C."/>
            <person name="Egas C."/>
            <person name="Matos J."/>
            <person name="Miguel C.M."/>
            <person name="Oliveira M.M."/>
            <person name="Ricardo C.P."/>
            <person name="Goncalves S."/>
        </authorList>
    </citation>
    <scope>NUCLEOTIDE SEQUENCE [LARGE SCALE GENOMIC DNA]</scope>
    <source>
        <strain evidence="12">cv. HL8</strain>
    </source>
</reference>
<keyword evidence="12" id="KW-1185">Reference proteome</keyword>
<keyword evidence="6 8" id="KW-0472">Membrane</keyword>
<dbReference type="GO" id="GO:0030026">
    <property type="term" value="P:intracellular manganese ion homeostasis"/>
    <property type="evidence" value="ECO:0007669"/>
    <property type="project" value="TreeGrafter"/>
</dbReference>
<proteinExistence type="predicted"/>
<comment type="caution">
    <text evidence="11">The sequence shown here is derived from an EMBL/GenBank/DDBJ whole genome shotgun (WGS) entry which is preliminary data.</text>
</comment>
<feature type="transmembrane region" description="Helical" evidence="9">
    <location>
        <begin position="98"/>
        <end position="116"/>
    </location>
</feature>
<protein>
    <submittedName>
        <fullName evidence="11">Duf21 domain-containing protein</fullName>
    </submittedName>
</protein>
<dbReference type="InterPro" id="IPR045095">
    <property type="entry name" value="ACDP"/>
</dbReference>
<dbReference type="PANTHER" id="PTHR12064">
    <property type="entry name" value="METAL TRANSPORTER CNNM"/>
    <property type="match status" value="1"/>
</dbReference>
<evidence type="ECO:0000259" key="10">
    <source>
        <dbReference type="PROSITE" id="PS51846"/>
    </source>
</evidence>
<evidence type="ECO:0000256" key="3">
    <source>
        <dbReference type="ARBA" id="ARBA00022737"/>
    </source>
</evidence>
<evidence type="ECO:0000256" key="4">
    <source>
        <dbReference type="ARBA" id="ARBA00022989"/>
    </source>
</evidence>
<feature type="domain" description="CNNM transmembrane" evidence="10">
    <location>
        <begin position="9"/>
        <end position="192"/>
    </location>
</feature>
<dbReference type="InterPro" id="IPR002550">
    <property type="entry name" value="CNNM"/>
</dbReference>
<dbReference type="AlphaFoldDB" id="A0AAW0KE48"/>
<dbReference type="InterPro" id="IPR044751">
    <property type="entry name" value="Ion_transp-like_CBS"/>
</dbReference>
<dbReference type="PANTHER" id="PTHR12064:SF36">
    <property type="entry name" value="DOMAIN-CONTAINING PROTEIN, PUTATIVE, EXPRESSED-RELATED"/>
    <property type="match status" value="1"/>
</dbReference>
<sequence length="541" mass="59933">MAANDVQCCEPMFWVYLVICVVLVCFAGLMSGLTLGLLSISLVDLEVLAKAGQPQDRKNAEKILPIVKNHHLLLCTLLISNSLAMEALPIFVDGLLPAWGAILVSVTLVLAFGEIIPQALCSRYGLSVGAKLSFLVRLLVLVLLPISYPISKLLDWLLGEGHSALLGRAELKTLVDMHGYKAGKGGELTDDETAIITGALDMTQKTAKDAMTPISEIFSLDINSKLDEQTMGLILSEGHSRVPIYSKIPTNIIGFILVKNLIKFRSEDETPIKDLIIRRIPRIYDCLPLYELLNEFQKGHSHIAVVIKSKKEVMENPEKEANPSMIKLNMNLNSSQRHLVIKGIDQHSDPEIQMPTLDNVMKLSNSLSPHSNKWKRGDGKFLNEDSGSLPNLDEEAIGIITLEDVMEELLQEEILDETDEYVDDHKNNRININMLPSRISPLRSPAAAASASHFQWQTPVASPFHSYYHTPLSSNNHSPILNSPISPYLQFSPSIRPTLSASPEKVMPNYSPIYAGGARYSPSLHKVSRKLYEKLRQPDGP</sequence>
<dbReference type="GO" id="GO:0016020">
    <property type="term" value="C:membrane"/>
    <property type="evidence" value="ECO:0007669"/>
    <property type="project" value="UniProtKB-SubCell"/>
</dbReference>
<evidence type="ECO:0000256" key="5">
    <source>
        <dbReference type="ARBA" id="ARBA00023122"/>
    </source>
</evidence>
<keyword evidence="3" id="KW-0677">Repeat</keyword>
<dbReference type="GO" id="GO:0010960">
    <property type="term" value="P:magnesium ion homeostasis"/>
    <property type="evidence" value="ECO:0007669"/>
    <property type="project" value="InterPro"/>
</dbReference>
<feature type="transmembrane region" description="Helical" evidence="9">
    <location>
        <begin position="13"/>
        <end position="40"/>
    </location>
</feature>
<evidence type="ECO:0000313" key="12">
    <source>
        <dbReference type="Proteomes" id="UP000237347"/>
    </source>
</evidence>
<dbReference type="PROSITE" id="PS51846">
    <property type="entry name" value="CNNM"/>
    <property type="match status" value="1"/>
</dbReference>
<keyword evidence="5" id="KW-0129">CBS domain</keyword>
<accession>A0AAW0KE48</accession>
<dbReference type="FunFam" id="3.10.580.10:FF:000015">
    <property type="entry name" value="DUF21 domain-containing protein"/>
    <property type="match status" value="1"/>
</dbReference>
<evidence type="ECO:0000256" key="8">
    <source>
        <dbReference type="PROSITE-ProRule" id="PRU01193"/>
    </source>
</evidence>
<name>A0AAW0KE48_QUESU</name>
<evidence type="ECO:0000256" key="6">
    <source>
        <dbReference type="ARBA" id="ARBA00023136"/>
    </source>
</evidence>
<evidence type="ECO:0000313" key="11">
    <source>
        <dbReference type="EMBL" id="KAK7837384.1"/>
    </source>
</evidence>
<evidence type="ECO:0000256" key="2">
    <source>
        <dbReference type="ARBA" id="ARBA00022692"/>
    </source>
</evidence>
<dbReference type="Proteomes" id="UP000237347">
    <property type="component" value="Unassembled WGS sequence"/>
</dbReference>
<keyword evidence="4 8" id="KW-1133">Transmembrane helix</keyword>
<evidence type="ECO:0000256" key="9">
    <source>
        <dbReference type="SAM" id="Phobius"/>
    </source>
</evidence>
<keyword evidence="2 8" id="KW-0812">Transmembrane</keyword>
<comment type="subcellular location">
    <subcellularLocation>
        <location evidence="1">Membrane</location>
        <topology evidence="1">Multi-pass membrane protein</topology>
    </subcellularLocation>
</comment>
<dbReference type="InterPro" id="IPR046342">
    <property type="entry name" value="CBS_dom_sf"/>
</dbReference>
<dbReference type="Pfam" id="PF01595">
    <property type="entry name" value="CNNM"/>
    <property type="match status" value="1"/>
</dbReference>
<dbReference type="SUPFAM" id="SSF54631">
    <property type="entry name" value="CBS-domain pair"/>
    <property type="match status" value="1"/>
</dbReference>
<dbReference type="Gramene" id="rna-CFP56_72839">
    <property type="protein sequence ID" value="cds-POE99180.1"/>
    <property type="gene ID" value="gene-CFP56_72839"/>
</dbReference>
<keyword evidence="7" id="KW-0325">Glycoprotein</keyword>
<evidence type="ECO:0000256" key="1">
    <source>
        <dbReference type="ARBA" id="ARBA00004141"/>
    </source>
</evidence>
<dbReference type="CDD" id="cd04590">
    <property type="entry name" value="CBS_pair_CorC_HlyC_assoc"/>
    <property type="match status" value="1"/>
</dbReference>
<dbReference type="Gene3D" id="3.10.580.10">
    <property type="entry name" value="CBS-domain"/>
    <property type="match status" value="2"/>
</dbReference>
<evidence type="ECO:0000256" key="7">
    <source>
        <dbReference type="ARBA" id="ARBA00023180"/>
    </source>
</evidence>
<gene>
    <name evidence="11" type="primary">CBSDUF5_2</name>
    <name evidence="11" type="ORF">CFP56_021303</name>
</gene>
<organism evidence="11 12">
    <name type="scientific">Quercus suber</name>
    <name type="common">Cork oak</name>
    <dbReference type="NCBI Taxonomy" id="58331"/>
    <lineage>
        <taxon>Eukaryota</taxon>
        <taxon>Viridiplantae</taxon>
        <taxon>Streptophyta</taxon>
        <taxon>Embryophyta</taxon>
        <taxon>Tracheophyta</taxon>
        <taxon>Spermatophyta</taxon>
        <taxon>Magnoliopsida</taxon>
        <taxon>eudicotyledons</taxon>
        <taxon>Gunneridae</taxon>
        <taxon>Pentapetalae</taxon>
        <taxon>rosids</taxon>
        <taxon>fabids</taxon>
        <taxon>Fagales</taxon>
        <taxon>Fagaceae</taxon>
        <taxon>Quercus</taxon>
    </lineage>
</organism>
<feature type="transmembrane region" description="Helical" evidence="9">
    <location>
        <begin position="128"/>
        <end position="148"/>
    </location>
</feature>